<dbReference type="Pfam" id="PF04286">
    <property type="entry name" value="DUF445"/>
    <property type="match status" value="1"/>
</dbReference>
<dbReference type="EMBL" id="FXAZ01000004">
    <property type="protein sequence ID" value="SMG49107.1"/>
    <property type="molecule type" value="Genomic_DNA"/>
</dbReference>
<organism evidence="2 3">
    <name type="scientific">Paenibacillus aquistagni</name>
    <dbReference type="NCBI Taxonomy" id="1852522"/>
    <lineage>
        <taxon>Bacteria</taxon>
        <taxon>Bacillati</taxon>
        <taxon>Bacillota</taxon>
        <taxon>Bacilli</taxon>
        <taxon>Bacillales</taxon>
        <taxon>Paenibacillaceae</taxon>
        <taxon>Paenibacillus</taxon>
    </lineage>
</organism>
<name>A0A1X7L684_9BACL</name>
<sequence length="414" mass="47109">MNSKYIAVVSLIIMAVGFAITLLLPDYTWILILQGGFEAGLVGGFADWFAVTALFRHPMGIPIPHTSLLLKNKDRIVNSLVSALETELLNKESIEKKLRSWNLVERAGTMATNAILKRSIRAQVMDTAIQLVEKLPLDKLAPVIQSGVVSYLRKAELHQSADQLATYLLKQGYDEKALDYVLETADTWAKRLETKRMLGRLANEKMGEVKLGGLMGFAFQAFAGFMDEDKLGQLLQSMITSSIKDLKDEDNEYRAMIIHEIRVQVFQLTNQEDKLNRLKDWLILRIEEERTEEIFKERLEEVRSMVLAAFRRERDTGGRMVLKGYRMVTSQVQAHPEWMHELENKVSQAIVKLVENNHYRIGQLVKENVDQMDDEALVEMLEGKIGKDLQWIRVNGALCGFVIGLALAVIKMFL</sequence>
<accession>A0A1X7L684</accession>
<keyword evidence="1" id="KW-0812">Transmembrane</keyword>
<reference evidence="2 3" key="1">
    <citation type="submission" date="2017-04" db="EMBL/GenBank/DDBJ databases">
        <authorList>
            <person name="Afonso C.L."/>
            <person name="Miller P.J."/>
            <person name="Scott M.A."/>
            <person name="Spackman E."/>
            <person name="Goraichik I."/>
            <person name="Dimitrov K.M."/>
            <person name="Suarez D.L."/>
            <person name="Swayne D.E."/>
        </authorList>
    </citation>
    <scope>NUCLEOTIDE SEQUENCE [LARGE SCALE GENOMIC DNA]</scope>
    <source>
        <strain evidence="2 3">11</strain>
    </source>
</reference>
<keyword evidence="1" id="KW-0472">Membrane</keyword>
<dbReference type="PANTHER" id="PTHR38442">
    <property type="entry name" value="INNER MEMBRANE PROTEIN-RELATED"/>
    <property type="match status" value="1"/>
</dbReference>
<protein>
    <submittedName>
        <fullName evidence="2">Uncharacterized membrane-anchored protein YjiN, DUF445 family</fullName>
    </submittedName>
</protein>
<dbReference type="GO" id="GO:0005886">
    <property type="term" value="C:plasma membrane"/>
    <property type="evidence" value="ECO:0007669"/>
    <property type="project" value="TreeGrafter"/>
</dbReference>
<dbReference type="STRING" id="1852522.SAMN06295960_3015"/>
<dbReference type="PANTHER" id="PTHR38442:SF1">
    <property type="entry name" value="INNER MEMBRANE PROTEIN"/>
    <property type="match status" value="1"/>
</dbReference>
<dbReference type="Proteomes" id="UP000193834">
    <property type="component" value="Unassembled WGS sequence"/>
</dbReference>
<keyword evidence="3" id="KW-1185">Reference proteome</keyword>
<dbReference type="RefSeq" id="WP_085495382.1">
    <property type="nucleotide sequence ID" value="NZ_FXAZ01000004.1"/>
</dbReference>
<dbReference type="AlphaFoldDB" id="A0A1X7L684"/>
<evidence type="ECO:0000313" key="2">
    <source>
        <dbReference type="EMBL" id="SMG49107.1"/>
    </source>
</evidence>
<evidence type="ECO:0000313" key="3">
    <source>
        <dbReference type="Proteomes" id="UP000193834"/>
    </source>
</evidence>
<evidence type="ECO:0000256" key="1">
    <source>
        <dbReference type="SAM" id="Phobius"/>
    </source>
</evidence>
<feature type="transmembrane region" description="Helical" evidence="1">
    <location>
        <begin position="5"/>
        <end position="24"/>
    </location>
</feature>
<dbReference type="InterPro" id="IPR007383">
    <property type="entry name" value="DUF445"/>
</dbReference>
<gene>
    <name evidence="2" type="ORF">SAMN06295960_3015</name>
</gene>
<dbReference type="OrthoDB" id="9769590at2"/>
<keyword evidence="1" id="KW-1133">Transmembrane helix</keyword>
<feature type="transmembrane region" description="Helical" evidence="1">
    <location>
        <begin position="30"/>
        <end position="55"/>
    </location>
</feature>
<feature type="transmembrane region" description="Helical" evidence="1">
    <location>
        <begin position="394"/>
        <end position="413"/>
    </location>
</feature>
<proteinExistence type="predicted"/>